<dbReference type="CDD" id="cd06578">
    <property type="entry name" value="HemD"/>
    <property type="match status" value="1"/>
</dbReference>
<dbReference type="InterPro" id="IPR036108">
    <property type="entry name" value="4pyrrol_syn_uPrphyn_synt_sf"/>
</dbReference>
<dbReference type="GO" id="GO:0004852">
    <property type="term" value="F:uroporphyrinogen-III synthase activity"/>
    <property type="evidence" value="ECO:0007669"/>
    <property type="project" value="UniProtKB-EC"/>
</dbReference>
<dbReference type="GO" id="GO:0033014">
    <property type="term" value="P:tetrapyrrole biosynthetic process"/>
    <property type="evidence" value="ECO:0007669"/>
    <property type="project" value="InterPro"/>
</dbReference>
<sequence>MASQTTSDSSLDTPVVLMTRPRADSEDFIAGLKQRELHFNTVISPLMRIVFTDDPIDIDGVRGLIFTSSNGVAAWTARGLRANLPTYVVGPSTALAARSIGLNPEIMAQNAVSLVDELRKEDVQGPLLHLSGRHTRGDVAGQLTAMGVETRRAVLYDQPPMPLTSEARAVLHGTVPVIVPVFSPRTAQLLTEERPKAPLLVAAMSEAVAFNLASLHIVSLKVAARPDSGAMLNAVAALLNTAQAEKRHSGGDPRR</sequence>
<dbReference type="EC" id="4.2.1.75" evidence="2"/>
<evidence type="ECO:0000313" key="2">
    <source>
        <dbReference type="EMBL" id="MBB3987711.1"/>
    </source>
</evidence>
<dbReference type="AlphaFoldDB" id="A0A7W6DR66"/>
<keyword evidence="2" id="KW-0456">Lyase</keyword>
<comment type="caution">
    <text evidence="2">The sequence shown here is derived from an EMBL/GenBank/DDBJ whole genome shotgun (WGS) entry which is preliminary data.</text>
</comment>
<dbReference type="SUPFAM" id="SSF69618">
    <property type="entry name" value="HemD-like"/>
    <property type="match status" value="1"/>
</dbReference>
<keyword evidence="3" id="KW-1185">Reference proteome</keyword>
<dbReference type="RefSeq" id="WP_183969059.1">
    <property type="nucleotide sequence ID" value="NZ_BAABBZ010000056.1"/>
</dbReference>
<dbReference type="EMBL" id="JACIEJ010000012">
    <property type="protein sequence ID" value="MBB3987711.1"/>
    <property type="molecule type" value="Genomic_DNA"/>
</dbReference>
<dbReference type="Gene3D" id="3.40.50.10090">
    <property type="match status" value="1"/>
</dbReference>
<protein>
    <submittedName>
        <fullName evidence="2">Uroporphyrinogen-III synthase</fullName>
        <ecNumber evidence="2">4.2.1.75</ecNumber>
    </submittedName>
</protein>
<evidence type="ECO:0000313" key="3">
    <source>
        <dbReference type="Proteomes" id="UP000541426"/>
    </source>
</evidence>
<dbReference type="InterPro" id="IPR003754">
    <property type="entry name" value="4pyrrol_synth_uPrphyn_synth"/>
</dbReference>
<organism evidence="2 3">
    <name type="scientific">Sagittula marina</name>
    <dbReference type="NCBI Taxonomy" id="943940"/>
    <lineage>
        <taxon>Bacteria</taxon>
        <taxon>Pseudomonadati</taxon>
        <taxon>Pseudomonadota</taxon>
        <taxon>Alphaproteobacteria</taxon>
        <taxon>Rhodobacterales</taxon>
        <taxon>Roseobacteraceae</taxon>
        <taxon>Sagittula</taxon>
    </lineage>
</organism>
<accession>A0A7W6DR66</accession>
<feature type="domain" description="Tetrapyrrole biosynthesis uroporphyrinogen III synthase" evidence="1">
    <location>
        <begin position="35"/>
        <end position="232"/>
    </location>
</feature>
<evidence type="ECO:0000259" key="1">
    <source>
        <dbReference type="Pfam" id="PF02602"/>
    </source>
</evidence>
<dbReference type="Pfam" id="PF02602">
    <property type="entry name" value="HEM4"/>
    <property type="match status" value="1"/>
</dbReference>
<name>A0A7W6DR66_9RHOB</name>
<reference evidence="2 3" key="1">
    <citation type="submission" date="2020-08" db="EMBL/GenBank/DDBJ databases">
        <title>Genomic Encyclopedia of Type Strains, Phase IV (KMG-IV): sequencing the most valuable type-strain genomes for metagenomic binning, comparative biology and taxonomic classification.</title>
        <authorList>
            <person name="Goeker M."/>
        </authorList>
    </citation>
    <scope>NUCLEOTIDE SEQUENCE [LARGE SCALE GENOMIC DNA]</scope>
    <source>
        <strain evidence="2 3">DSM 102235</strain>
    </source>
</reference>
<proteinExistence type="predicted"/>
<gene>
    <name evidence="2" type="ORF">GGQ68_004064</name>
</gene>
<dbReference type="Proteomes" id="UP000541426">
    <property type="component" value="Unassembled WGS sequence"/>
</dbReference>